<dbReference type="EMBL" id="LIWG01000013">
    <property type="protein sequence ID" value="MBE3608766.1"/>
    <property type="molecule type" value="Genomic_DNA"/>
</dbReference>
<reference evidence="1 2" key="1">
    <citation type="submission" date="2015-08" db="EMBL/GenBank/DDBJ databases">
        <title>Comparative genomics of the Campylobacter concisus group.</title>
        <authorList>
            <person name="Yee E."/>
            <person name="Chapman M.H."/>
            <person name="Huynh S."/>
            <person name="Bono J.L."/>
            <person name="On S.L."/>
            <person name="St Leger J."/>
            <person name="Foster G."/>
            <person name="Parker C.T."/>
            <person name="Miller W.G."/>
        </authorList>
    </citation>
    <scope>NUCLEOTIDE SEQUENCE [LARGE SCALE GENOMIC DNA]</scope>
    <source>
        <strain evidence="1 2">RM9337</strain>
    </source>
</reference>
<evidence type="ECO:0000313" key="1">
    <source>
        <dbReference type="EMBL" id="MBE3608766.1"/>
    </source>
</evidence>
<dbReference type="AlphaFoldDB" id="A0AAW3ZWY8"/>
<gene>
    <name evidence="1" type="ORF">CCAL9337_08545</name>
</gene>
<evidence type="ECO:0000313" key="2">
    <source>
        <dbReference type="Proteomes" id="UP000650616"/>
    </source>
</evidence>
<keyword evidence="2" id="KW-1185">Reference proteome</keyword>
<accession>A0AAW3ZWY8</accession>
<sequence>MLRDIQRELFMAKIDKMGQNKELIGLLSNRTFLDFLVLMSAMYAEFMHSAQNEKLENEKRIRAIESAKLVESFINFFESYAGNDNENLNEE</sequence>
<dbReference type="RefSeq" id="WP_170017113.1">
    <property type="nucleotide sequence ID" value="NZ_LIWG01000013.1"/>
</dbReference>
<organism evidence="1 2">
    <name type="scientific">Campylobacter californiensis</name>
    <dbReference type="NCBI Taxonomy" id="1032243"/>
    <lineage>
        <taxon>Bacteria</taxon>
        <taxon>Pseudomonadati</taxon>
        <taxon>Campylobacterota</taxon>
        <taxon>Epsilonproteobacteria</taxon>
        <taxon>Campylobacterales</taxon>
        <taxon>Campylobacteraceae</taxon>
        <taxon>Campylobacter</taxon>
    </lineage>
</organism>
<name>A0AAW3ZWY8_9BACT</name>
<dbReference type="Proteomes" id="UP000650616">
    <property type="component" value="Unassembled WGS sequence"/>
</dbReference>
<protein>
    <submittedName>
        <fullName evidence="1">Uncharacterized protein</fullName>
    </submittedName>
</protein>
<proteinExistence type="predicted"/>
<comment type="caution">
    <text evidence="1">The sequence shown here is derived from an EMBL/GenBank/DDBJ whole genome shotgun (WGS) entry which is preliminary data.</text>
</comment>